<sequence length="518" mass="57156">MFFVNWFSQNQAPTPKSTVSCASSASFKRCFWDEDPKTVTAIEKSETKSISIGPKSRSPPKWKKMQKEGRMKRLEEDKSVREKTSNARTIGTDDSSKSAGASSSSSKPKRSREEKKLRRKEKKRMIKEKRRSAEKTAKTASAESHTPDDKTLSRESVPEPNSVTKTTQKAPSAETASAVKDKTGMSTSPPIAKKEAANPASKMTGGKKAPSAESVNSKNVKSTYKEAHSKMANVGDGSVKTHHKKAPFAESITRGPSSARKKSSENASTAPKDGPSDESTSKNLHDGRISLGDTSNSKKSSQTDSHSGEKQPSSAESATTTSKEKSKKDKRTQEKVSAQQTSPGQKKSPSSSKKKRSTGIDQKVPLDVSSVNLPNVSDDLLKVAFEKTKEGPPKRIQEHNFHEEPYKKLDFSCTSIIYDYPLILHESRHRLLRTQADPWRRYATLKKVHELGGFIFAEVGGVMKHIRVAKGSQPPPEPMVKPFLTEEDFLRRTPKPTPMSKKKLGAGKTKRRPKESME</sequence>
<feature type="compositionally biased region" description="Basic residues" evidence="1">
    <location>
        <begin position="500"/>
        <end position="518"/>
    </location>
</feature>
<comment type="caution">
    <text evidence="2">The sequence shown here is derived from an EMBL/GenBank/DDBJ whole genome shotgun (WGS) entry which is preliminary data.</text>
</comment>
<dbReference type="Proteomes" id="UP000298663">
    <property type="component" value="Unassembled WGS sequence"/>
</dbReference>
<gene>
    <name evidence="2" type="ORF">L596_009019</name>
</gene>
<feature type="compositionally biased region" description="Low complexity" evidence="1">
    <location>
        <begin position="97"/>
        <end position="106"/>
    </location>
</feature>
<feature type="compositionally biased region" description="Basic and acidic residues" evidence="1">
    <location>
        <begin position="145"/>
        <end position="157"/>
    </location>
</feature>
<feature type="compositionally biased region" description="Basic and acidic residues" evidence="1">
    <location>
        <begin position="279"/>
        <end position="288"/>
    </location>
</feature>
<evidence type="ECO:0000256" key="1">
    <source>
        <dbReference type="SAM" id="MobiDB-lite"/>
    </source>
</evidence>
<feature type="compositionally biased region" description="Basic and acidic residues" evidence="1">
    <location>
        <begin position="65"/>
        <end position="85"/>
    </location>
</feature>
<organism evidence="2 3">
    <name type="scientific">Steinernema carpocapsae</name>
    <name type="common">Entomopathogenic nematode</name>
    <dbReference type="NCBI Taxonomy" id="34508"/>
    <lineage>
        <taxon>Eukaryota</taxon>
        <taxon>Metazoa</taxon>
        <taxon>Ecdysozoa</taxon>
        <taxon>Nematoda</taxon>
        <taxon>Chromadorea</taxon>
        <taxon>Rhabditida</taxon>
        <taxon>Tylenchina</taxon>
        <taxon>Panagrolaimomorpha</taxon>
        <taxon>Strongyloidoidea</taxon>
        <taxon>Steinernematidae</taxon>
        <taxon>Steinernema</taxon>
    </lineage>
</organism>
<feature type="compositionally biased region" description="Basic residues" evidence="1">
    <location>
        <begin position="117"/>
        <end position="130"/>
    </location>
</feature>
<feature type="region of interest" description="Disordered" evidence="1">
    <location>
        <begin position="470"/>
        <end position="518"/>
    </location>
</feature>
<evidence type="ECO:0000313" key="3">
    <source>
        <dbReference type="Proteomes" id="UP000298663"/>
    </source>
</evidence>
<accession>A0A4U5PE74</accession>
<feature type="compositionally biased region" description="Polar residues" evidence="1">
    <location>
        <begin position="335"/>
        <end position="345"/>
    </location>
</feature>
<dbReference type="AlphaFoldDB" id="A0A4U5PE74"/>
<feature type="region of interest" description="Disordered" evidence="1">
    <location>
        <begin position="42"/>
        <end position="366"/>
    </location>
</feature>
<keyword evidence="3" id="KW-1185">Reference proteome</keyword>
<feature type="compositionally biased region" description="Basic and acidic residues" evidence="1">
    <location>
        <begin position="322"/>
        <end position="334"/>
    </location>
</feature>
<protein>
    <submittedName>
        <fullName evidence="2">Uncharacterized protein</fullName>
    </submittedName>
</protein>
<name>A0A4U5PE74_STECR</name>
<dbReference type="EMBL" id="AZBU02000002">
    <property type="protein sequence ID" value="TKR94772.1"/>
    <property type="molecule type" value="Genomic_DNA"/>
</dbReference>
<reference evidence="2 3" key="1">
    <citation type="journal article" date="2015" name="Genome Biol.">
        <title>Comparative genomics of Steinernema reveals deeply conserved gene regulatory networks.</title>
        <authorList>
            <person name="Dillman A.R."/>
            <person name="Macchietto M."/>
            <person name="Porter C.F."/>
            <person name="Rogers A."/>
            <person name="Williams B."/>
            <person name="Antoshechkin I."/>
            <person name="Lee M.M."/>
            <person name="Goodwin Z."/>
            <person name="Lu X."/>
            <person name="Lewis E.E."/>
            <person name="Goodrich-Blair H."/>
            <person name="Stock S.P."/>
            <person name="Adams B.J."/>
            <person name="Sternberg P.W."/>
            <person name="Mortazavi A."/>
        </authorList>
    </citation>
    <scope>NUCLEOTIDE SEQUENCE [LARGE SCALE GENOMIC DNA]</scope>
    <source>
        <strain evidence="2 3">ALL</strain>
    </source>
</reference>
<reference evidence="2 3" key="2">
    <citation type="journal article" date="2019" name="G3 (Bethesda)">
        <title>Hybrid Assembly of the Genome of the Entomopathogenic Nematode Steinernema carpocapsae Identifies the X-Chromosome.</title>
        <authorList>
            <person name="Serra L."/>
            <person name="Macchietto M."/>
            <person name="Macias-Munoz A."/>
            <person name="McGill C.J."/>
            <person name="Rodriguez I.M."/>
            <person name="Rodriguez B."/>
            <person name="Murad R."/>
            <person name="Mortazavi A."/>
        </authorList>
    </citation>
    <scope>NUCLEOTIDE SEQUENCE [LARGE SCALE GENOMIC DNA]</scope>
    <source>
        <strain evidence="2 3">ALL</strain>
    </source>
</reference>
<proteinExistence type="predicted"/>
<feature type="compositionally biased region" description="Polar residues" evidence="1">
    <location>
        <begin position="159"/>
        <end position="170"/>
    </location>
</feature>
<evidence type="ECO:0000313" key="2">
    <source>
        <dbReference type="EMBL" id="TKR94772.1"/>
    </source>
</evidence>
<feature type="compositionally biased region" description="Polar residues" evidence="1">
    <location>
        <begin position="292"/>
        <end position="305"/>
    </location>
</feature>
<feature type="compositionally biased region" description="Polar residues" evidence="1">
    <location>
        <begin position="213"/>
        <end position="222"/>
    </location>
</feature>